<dbReference type="EMBL" id="BOOC01000062">
    <property type="protein sequence ID" value="GIH44539.1"/>
    <property type="molecule type" value="Genomic_DNA"/>
</dbReference>
<evidence type="ECO:0000313" key="1">
    <source>
        <dbReference type="EMBL" id="GIH44539.1"/>
    </source>
</evidence>
<gene>
    <name evidence="1" type="ORF">Mco01_75390</name>
</gene>
<dbReference type="InterPro" id="IPR010148">
    <property type="entry name" value="CRISPR-assoc_prot_CT1975"/>
</dbReference>
<protein>
    <submittedName>
        <fullName evidence="1">Uncharacterized protein</fullName>
    </submittedName>
</protein>
<dbReference type="Proteomes" id="UP000603904">
    <property type="component" value="Unassembled WGS sequence"/>
</dbReference>
<keyword evidence="2" id="KW-1185">Reference proteome</keyword>
<sequence length="100" mass="10531">MLEPVVEEVGHTPVRTDRPVSFAAAFEAPVRPENGLAAPSCKEVSRYAERLERLWGTSGVARHGYAPIEDKPLAGLGEVYGSFAELMEAAVAAAHPGSGA</sequence>
<organism evidence="1 2">
    <name type="scientific">Microbispora corallina</name>
    <dbReference type="NCBI Taxonomy" id="83302"/>
    <lineage>
        <taxon>Bacteria</taxon>
        <taxon>Bacillati</taxon>
        <taxon>Actinomycetota</taxon>
        <taxon>Actinomycetes</taxon>
        <taxon>Streptosporangiales</taxon>
        <taxon>Streptosporangiaceae</taxon>
        <taxon>Microbispora</taxon>
    </lineage>
</organism>
<accession>A0ABQ4GBT5</accession>
<evidence type="ECO:0000313" key="2">
    <source>
        <dbReference type="Proteomes" id="UP000603904"/>
    </source>
</evidence>
<dbReference type="RefSeq" id="WP_372445026.1">
    <property type="nucleotide sequence ID" value="NZ_BAAAGP010000010.1"/>
</dbReference>
<proteinExistence type="predicted"/>
<comment type="caution">
    <text evidence="1">The sequence shown here is derived from an EMBL/GenBank/DDBJ whole genome shotgun (WGS) entry which is preliminary data.</text>
</comment>
<reference evidence="1 2" key="1">
    <citation type="submission" date="2021-01" db="EMBL/GenBank/DDBJ databases">
        <title>Whole genome shotgun sequence of Microbispora corallina NBRC 16416.</title>
        <authorList>
            <person name="Komaki H."/>
            <person name="Tamura T."/>
        </authorList>
    </citation>
    <scope>NUCLEOTIDE SEQUENCE [LARGE SCALE GENOMIC DNA]</scope>
    <source>
        <strain evidence="1 2">NBRC 16416</strain>
    </source>
</reference>
<dbReference type="Pfam" id="PF09344">
    <property type="entry name" value="Cas_CT1975"/>
    <property type="match status" value="1"/>
</dbReference>
<name>A0ABQ4GBT5_9ACTN</name>